<keyword evidence="7" id="KW-1185">Reference proteome</keyword>
<dbReference type="GO" id="GO:0016787">
    <property type="term" value="F:hydrolase activity"/>
    <property type="evidence" value="ECO:0007669"/>
    <property type="project" value="UniProtKB-KW"/>
</dbReference>
<evidence type="ECO:0000256" key="4">
    <source>
        <dbReference type="ARBA" id="ARBA00022833"/>
    </source>
</evidence>
<dbReference type="Proteomes" id="UP000001816">
    <property type="component" value="Chromosome"/>
</dbReference>
<dbReference type="SUPFAM" id="SSF56281">
    <property type="entry name" value="Metallo-hydrolase/oxidoreductase"/>
    <property type="match status" value="1"/>
</dbReference>
<dbReference type="PANTHER" id="PTHR46233">
    <property type="entry name" value="HYDROXYACYLGLUTATHIONE HYDROLASE GLOC"/>
    <property type="match status" value="1"/>
</dbReference>
<dbReference type="EnsemblBacteria" id="AAK23167">
    <property type="protein sequence ID" value="AAK23167"/>
    <property type="gene ID" value="CC_1183"/>
</dbReference>
<dbReference type="STRING" id="190650.CC_1183"/>
<dbReference type="eggNOG" id="COG0491">
    <property type="taxonomic scope" value="Bacteria"/>
</dbReference>
<dbReference type="PATRIC" id="fig|190650.5.peg.1206"/>
<dbReference type="BioCyc" id="CAULO:CC1183-MONOMER"/>
<accession>Q9A911</accession>
<evidence type="ECO:0000313" key="6">
    <source>
        <dbReference type="EMBL" id="AAK23167.1"/>
    </source>
</evidence>
<reference evidence="6 7" key="1">
    <citation type="journal article" date="2001" name="Proc. Natl. Acad. Sci. U.S.A.">
        <title>Complete genome sequence of Caulobacter crescentus.</title>
        <authorList>
            <person name="Nierman W.C."/>
            <person name="Feldblyum T.V."/>
            <person name="Laub M.T."/>
            <person name="Paulsen I.T."/>
            <person name="Nelson K.E."/>
            <person name="Eisen J.A."/>
            <person name="Heidelberg J.F."/>
            <person name="Alley M.R."/>
            <person name="Ohta N."/>
            <person name="Maddock J.R."/>
            <person name="Potocka I."/>
            <person name="Nelson W.C."/>
            <person name="Newton A."/>
            <person name="Stephens C."/>
            <person name="Phadke N.D."/>
            <person name="Ely B."/>
            <person name="DeBoy R.T."/>
            <person name="Dodson R.J."/>
            <person name="Durkin A.S."/>
            <person name="Gwinn M.L."/>
            <person name="Haft D.H."/>
            <person name="Kolonay J.F."/>
            <person name="Smit J."/>
            <person name="Craven M.B."/>
            <person name="Khouri H."/>
            <person name="Shetty J."/>
            <person name="Berry K."/>
            <person name="Utterback T."/>
            <person name="Tran K."/>
            <person name="Wolf A."/>
            <person name="Vamathevan J."/>
            <person name="Ermolaeva M."/>
            <person name="White O."/>
            <person name="Salzberg S.L."/>
            <person name="Venter J.C."/>
            <person name="Shapiro L."/>
            <person name="Fraser C.M."/>
        </authorList>
    </citation>
    <scope>NUCLEOTIDE SEQUENCE [LARGE SCALE GENOMIC DNA]</scope>
    <source>
        <strain evidence="7">ATCC 19089 / CB15</strain>
    </source>
</reference>
<dbReference type="KEGG" id="ccr:CC_1183"/>
<gene>
    <name evidence="6" type="ordered locus">CC_1183</name>
</gene>
<keyword evidence="3" id="KW-0378">Hydrolase</keyword>
<dbReference type="EMBL" id="AE005673">
    <property type="protein sequence ID" value="AAK23167.1"/>
    <property type="molecule type" value="Genomic_DNA"/>
</dbReference>
<protein>
    <submittedName>
        <fullName evidence="6">Glyoxalase II family protein</fullName>
    </submittedName>
</protein>
<keyword evidence="4" id="KW-0862">Zinc</keyword>
<dbReference type="PIR" id="C87396">
    <property type="entry name" value="C87396"/>
</dbReference>
<evidence type="ECO:0000259" key="5">
    <source>
        <dbReference type="SMART" id="SM00849"/>
    </source>
</evidence>
<name>Q9A911_CAUVC</name>
<dbReference type="GO" id="GO:0046872">
    <property type="term" value="F:metal ion binding"/>
    <property type="evidence" value="ECO:0007669"/>
    <property type="project" value="UniProtKB-KW"/>
</dbReference>
<dbReference type="PANTHER" id="PTHR46233:SF3">
    <property type="entry name" value="HYDROXYACYLGLUTATHIONE HYDROLASE GLOC"/>
    <property type="match status" value="1"/>
</dbReference>
<dbReference type="Pfam" id="PF00753">
    <property type="entry name" value="Lactamase_B"/>
    <property type="match status" value="1"/>
</dbReference>
<dbReference type="SMART" id="SM00849">
    <property type="entry name" value="Lactamase_B"/>
    <property type="match status" value="1"/>
</dbReference>
<keyword evidence="2" id="KW-0479">Metal-binding</keyword>
<organism evidence="6 7">
    <name type="scientific">Caulobacter vibrioides (strain ATCC 19089 / CIP 103742 / CB 15)</name>
    <name type="common">Caulobacter crescentus</name>
    <dbReference type="NCBI Taxonomy" id="190650"/>
    <lineage>
        <taxon>Bacteria</taxon>
        <taxon>Pseudomonadati</taxon>
        <taxon>Pseudomonadota</taxon>
        <taxon>Alphaproteobacteria</taxon>
        <taxon>Caulobacterales</taxon>
        <taxon>Caulobacteraceae</taxon>
        <taxon>Caulobacter</taxon>
    </lineage>
</organism>
<evidence type="ECO:0000313" key="7">
    <source>
        <dbReference type="Proteomes" id="UP000001816"/>
    </source>
</evidence>
<dbReference type="SMR" id="Q9A911"/>
<dbReference type="InterPro" id="IPR051453">
    <property type="entry name" value="MBL_Glyoxalase_II"/>
</dbReference>
<dbReference type="Gene3D" id="3.60.15.10">
    <property type="entry name" value="Ribonuclease Z/Hydroxyacylglutathione hydrolase-like"/>
    <property type="match status" value="1"/>
</dbReference>
<dbReference type="CDD" id="cd07737">
    <property type="entry name" value="YcbL-like_MBL-fold"/>
    <property type="match status" value="1"/>
</dbReference>
<evidence type="ECO:0000256" key="3">
    <source>
        <dbReference type="ARBA" id="ARBA00022801"/>
    </source>
</evidence>
<evidence type="ECO:0000256" key="1">
    <source>
        <dbReference type="ARBA" id="ARBA00001947"/>
    </source>
</evidence>
<evidence type="ECO:0000256" key="2">
    <source>
        <dbReference type="ARBA" id="ARBA00022723"/>
    </source>
</evidence>
<dbReference type="InterPro" id="IPR001279">
    <property type="entry name" value="Metallo-B-lactamas"/>
</dbReference>
<sequence>MSNAVSAENEGPGAIPGLLHLSGPCVYVAGSQGVSMTQTMPIGAVIAPVTPLQQNCTIVWCAKTLKAAVIDPGGEVDRLLKAIADKGLTLEKIWITHGHMDHAGGAAELKARTGVPIEGPHKDDQFWIDRIQDSGEMYGMPEARIFVTDRWLDDGDTVTLGETEFEVFHCPGHTPGHVVFFHRETKFAQVGDVLFQGSIGRTDFPMGNHQDLIDSITQKLWPLGEDVRFVPGHGPMSTFGAERRGNPFVGDRVVAAMKAQGAGFTIPKNNSPG</sequence>
<comment type="cofactor">
    <cofactor evidence="1">
        <name>Zn(2+)</name>
        <dbReference type="ChEBI" id="CHEBI:29105"/>
    </cofactor>
</comment>
<proteinExistence type="predicted"/>
<dbReference type="AlphaFoldDB" id="Q9A911"/>
<dbReference type="HOGENOM" id="CLU_030571_5_0_5"/>
<feature type="domain" description="Metallo-beta-lactamase" evidence="5">
    <location>
        <begin position="53"/>
        <end position="233"/>
    </location>
</feature>
<dbReference type="InterPro" id="IPR036866">
    <property type="entry name" value="RibonucZ/Hydroxyglut_hydro"/>
</dbReference>